<sequence>MTAPPTAATAPGWSPRHDRPVRPRLLPLSPGWPLTALLLLYPLWWVLGMGTLILFVLALPMVVHLARRRPVAVPRGFGIWVFFLVWVVASTLMLGMDPPGVLAESAAGRIIPVAYYLAGYLAATIVLLYVGNLTEEEYPRRRLVRNMGVFFVVVVVGGLLGILVPAFDLTSPVELLLPGWMSSNGFVQSLVHPVSAQLHDVLGYEAPRPAAPFGYTNIWGNAFALLLGWFVLSFFRGAGTPRRIAGAAILALAAIPVVYSLNRGLWISLGLALAFMTVRLAVRGRVAALGALVVALAVAAVVVLASPLSGIVADRLDNPHSNDIRTFTTVKTLEVVGHSPVLGLGATRSAMGSANSIAVGETPDCPSCGNPILGSNGQVWLVLISQGYGGLVLFLSFFVYCGWVYRRDQSAIGDAGLLTLLLCLFFMFIYNAVAIPLTIAFLSIGLLWRNQRDGGGSVLPAARRTAHPLQEFPA</sequence>
<organism evidence="2 3">
    <name type="scientific">Blastococcus colisei</name>
    <dbReference type="NCBI Taxonomy" id="1564162"/>
    <lineage>
        <taxon>Bacteria</taxon>
        <taxon>Bacillati</taxon>
        <taxon>Actinomycetota</taxon>
        <taxon>Actinomycetes</taxon>
        <taxon>Geodermatophilales</taxon>
        <taxon>Geodermatophilaceae</taxon>
        <taxon>Blastococcus</taxon>
    </lineage>
</organism>
<reference evidence="2 3" key="1">
    <citation type="submission" date="2019-06" db="EMBL/GenBank/DDBJ databases">
        <title>Sequencing the genomes of 1000 actinobacteria strains.</title>
        <authorList>
            <person name="Klenk H.-P."/>
        </authorList>
    </citation>
    <scope>NUCLEOTIDE SEQUENCE [LARGE SCALE GENOMIC DNA]</scope>
    <source>
        <strain evidence="2 3">DSM 46837</strain>
    </source>
</reference>
<dbReference type="AlphaFoldDB" id="A0A543P0C4"/>
<dbReference type="EMBL" id="VFQE01000002">
    <property type="protein sequence ID" value="TQN37556.1"/>
    <property type="molecule type" value="Genomic_DNA"/>
</dbReference>
<feature type="transmembrane region" description="Helical" evidence="1">
    <location>
        <begin position="218"/>
        <end position="235"/>
    </location>
</feature>
<feature type="transmembrane region" description="Helical" evidence="1">
    <location>
        <begin position="289"/>
        <end position="313"/>
    </location>
</feature>
<feature type="transmembrane region" description="Helical" evidence="1">
    <location>
        <begin position="77"/>
        <end position="94"/>
    </location>
</feature>
<evidence type="ECO:0000313" key="3">
    <source>
        <dbReference type="Proteomes" id="UP000319865"/>
    </source>
</evidence>
<evidence type="ECO:0008006" key="4">
    <source>
        <dbReference type="Google" id="ProtNLM"/>
    </source>
</evidence>
<dbReference type="PANTHER" id="PTHR37422:SF13">
    <property type="entry name" value="LIPOPOLYSACCHARIDE BIOSYNTHESIS PROTEIN PA4999-RELATED"/>
    <property type="match status" value="1"/>
</dbReference>
<feature type="transmembrane region" description="Helical" evidence="1">
    <location>
        <begin position="143"/>
        <end position="167"/>
    </location>
</feature>
<keyword evidence="1" id="KW-0812">Transmembrane</keyword>
<evidence type="ECO:0000256" key="1">
    <source>
        <dbReference type="SAM" id="Phobius"/>
    </source>
</evidence>
<feature type="transmembrane region" description="Helical" evidence="1">
    <location>
        <begin position="265"/>
        <end position="282"/>
    </location>
</feature>
<evidence type="ECO:0000313" key="2">
    <source>
        <dbReference type="EMBL" id="TQN37556.1"/>
    </source>
</evidence>
<protein>
    <recommendedName>
        <fullName evidence="4">O-antigen ligase-like membrane protein</fullName>
    </recommendedName>
</protein>
<keyword evidence="1" id="KW-1133">Transmembrane helix</keyword>
<proteinExistence type="predicted"/>
<feature type="transmembrane region" description="Helical" evidence="1">
    <location>
        <begin position="379"/>
        <end position="405"/>
    </location>
</feature>
<dbReference type="RefSeq" id="WP_211355302.1">
    <property type="nucleotide sequence ID" value="NZ_VFQE01000002.1"/>
</dbReference>
<dbReference type="Proteomes" id="UP000319865">
    <property type="component" value="Unassembled WGS sequence"/>
</dbReference>
<accession>A0A543P0C4</accession>
<feature type="transmembrane region" description="Helical" evidence="1">
    <location>
        <begin position="114"/>
        <end position="131"/>
    </location>
</feature>
<feature type="transmembrane region" description="Helical" evidence="1">
    <location>
        <begin position="417"/>
        <end position="448"/>
    </location>
</feature>
<keyword evidence="1" id="KW-0472">Membrane</keyword>
<feature type="transmembrane region" description="Helical" evidence="1">
    <location>
        <begin position="43"/>
        <end position="65"/>
    </location>
</feature>
<keyword evidence="3" id="KW-1185">Reference proteome</keyword>
<dbReference type="PANTHER" id="PTHR37422">
    <property type="entry name" value="TEICHURONIC ACID BIOSYNTHESIS PROTEIN TUAE"/>
    <property type="match status" value="1"/>
</dbReference>
<dbReference type="InterPro" id="IPR051533">
    <property type="entry name" value="WaaL-like"/>
</dbReference>
<feature type="transmembrane region" description="Helical" evidence="1">
    <location>
        <begin position="242"/>
        <end position="259"/>
    </location>
</feature>
<name>A0A543P0C4_9ACTN</name>
<gene>
    <name evidence="2" type="ORF">FHU33_4211</name>
</gene>
<comment type="caution">
    <text evidence="2">The sequence shown here is derived from an EMBL/GenBank/DDBJ whole genome shotgun (WGS) entry which is preliminary data.</text>
</comment>